<dbReference type="RefSeq" id="WP_085578400.1">
    <property type="nucleotide sequence ID" value="NZ_JFKA01000001.1"/>
</dbReference>
<evidence type="ECO:0000256" key="3">
    <source>
        <dbReference type="ARBA" id="ARBA00022723"/>
    </source>
</evidence>
<organism evidence="8 9">
    <name type="scientific">Thalassospira mesophila</name>
    <dbReference type="NCBI Taxonomy" id="1293891"/>
    <lineage>
        <taxon>Bacteria</taxon>
        <taxon>Pseudomonadati</taxon>
        <taxon>Pseudomonadota</taxon>
        <taxon>Alphaproteobacteria</taxon>
        <taxon>Rhodospirillales</taxon>
        <taxon>Thalassospiraceae</taxon>
        <taxon>Thalassospira</taxon>
    </lineage>
</organism>
<evidence type="ECO:0000313" key="8">
    <source>
        <dbReference type="EMBL" id="OSQ40339.1"/>
    </source>
</evidence>
<evidence type="ECO:0000256" key="1">
    <source>
        <dbReference type="ARBA" id="ARBA00010875"/>
    </source>
</evidence>
<dbReference type="OrthoDB" id="9807740at2"/>
<dbReference type="HAMAP" id="MF_00009">
    <property type="entry name" value="Endoribonucl_YbeY"/>
    <property type="match status" value="1"/>
</dbReference>
<dbReference type="PROSITE" id="PS01306">
    <property type="entry name" value="UPF0054"/>
    <property type="match status" value="1"/>
</dbReference>
<dbReference type="PANTHER" id="PTHR46986">
    <property type="entry name" value="ENDORIBONUCLEASE YBEY, CHLOROPLASTIC"/>
    <property type="match status" value="1"/>
</dbReference>
<protein>
    <recommendedName>
        <fullName evidence="7">Endoribonuclease YbeY</fullName>
        <ecNumber evidence="7">3.1.-.-</ecNumber>
    </recommendedName>
</protein>
<dbReference type="GO" id="GO:0004521">
    <property type="term" value="F:RNA endonuclease activity"/>
    <property type="evidence" value="ECO:0007669"/>
    <property type="project" value="UniProtKB-UniRule"/>
</dbReference>
<keyword evidence="3 7" id="KW-0479">Metal-binding</keyword>
<keyword evidence="7" id="KW-0690">Ribosome biogenesis</keyword>
<dbReference type="InterPro" id="IPR023091">
    <property type="entry name" value="MetalPrtase_cat_dom_sf_prd"/>
</dbReference>
<name>A0A1Y2L662_9PROT</name>
<dbReference type="Pfam" id="PF02130">
    <property type="entry name" value="YbeY"/>
    <property type="match status" value="1"/>
</dbReference>
<dbReference type="InterPro" id="IPR020549">
    <property type="entry name" value="YbeY_CS"/>
</dbReference>
<evidence type="ECO:0000256" key="7">
    <source>
        <dbReference type="HAMAP-Rule" id="MF_00009"/>
    </source>
</evidence>
<evidence type="ECO:0000256" key="4">
    <source>
        <dbReference type="ARBA" id="ARBA00022759"/>
    </source>
</evidence>
<feature type="binding site" evidence="7">
    <location>
        <position position="151"/>
    </location>
    <ligand>
        <name>Zn(2+)</name>
        <dbReference type="ChEBI" id="CHEBI:29105"/>
        <note>catalytic</note>
    </ligand>
</feature>
<dbReference type="GO" id="GO:0008270">
    <property type="term" value="F:zinc ion binding"/>
    <property type="evidence" value="ECO:0007669"/>
    <property type="project" value="UniProtKB-UniRule"/>
</dbReference>
<dbReference type="EC" id="3.1.-.-" evidence="7"/>
<feature type="binding site" evidence="7">
    <location>
        <position position="145"/>
    </location>
    <ligand>
        <name>Zn(2+)</name>
        <dbReference type="ChEBI" id="CHEBI:29105"/>
        <note>catalytic</note>
    </ligand>
</feature>
<dbReference type="GO" id="GO:0004222">
    <property type="term" value="F:metalloendopeptidase activity"/>
    <property type="evidence" value="ECO:0007669"/>
    <property type="project" value="InterPro"/>
</dbReference>
<keyword evidence="2 7" id="KW-0540">Nuclease</keyword>
<keyword evidence="5 7" id="KW-0378">Hydrolase</keyword>
<gene>
    <name evidence="7" type="primary">ybeY</name>
    <name evidence="8" type="ORF">TMES_00465</name>
</gene>
<evidence type="ECO:0000256" key="2">
    <source>
        <dbReference type="ARBA" id="ARBA00022722"/>
    </source>
</evidence>
<keyword evidence="7" id="KW-0698">rRNA processing</keyword>
<reference evidence="8 9" key="1">
    <citation type="submission" date="2014-03" db="EMBL/GenBank/DDBJ databases">
        <title>The draft genome sequence of Thalassospira mesophila JCM 18969.</title>
        <authorList>
            <person name="Lai Q."/>
            <person name="Shao Z."/>
        </authorList>
    </citation>
    <scope>NUCLEOTIDE SEQUENCE [LARGE SCALE GENOMIC DNA]</scope>
    <source>
        <strain evidence="8 9">JCM 18969</strain>
    </source>
</reference>
<evidence type="ECO:0000256" key="5">
    <source>
        <dbReference type="ARBA" id="ARBA00022801"/>
    </source>
</evidence>
<evidence type="ECO:0000256" key="6">
    <source>
        <dbReference type="ARBA" id="ARBA00022833"/>
    </source>
</evidence>
<comment type="subcellular location">
    <subcellularLocation>
        <location evidence="7">Cytoplasm</location>
    </subcellularLocation>
</comment>
<comment type="function">
    <text evidence="7">Single strand-specific metallo-endoribonuclease involved in late-stage 70S ribosome quality control and in maturation of the 3' terminus of the 16S rRNA.</text>
</comment>
<evidence type="ECO:0000313" key="9">
    <source>
        <dbReference type="Proteomes" id="UP000193391"/>
    </source>
</evidence>
<dbReference type="GO" id="GO:0005737">
    <property type="term" value="C:cytoplasm"/>
    <property type="evidence" value="ECO:0007669"/>
    <property type="project" value="UniProtKB-SubCell"/>
</dbReference>
<dbReference type="PANTHER" id="PTHR46986:SF1">
    <property type="entry name" value="ENDORIBONUCLEASE YBEY, CHLOROPLASTIC"/>
    <property type="match status" value="1"/>
</dbReference>
<dbReference type="SUPFAM" id="SSF55486">
    <property type="entry name" value="Metalloproteases ('zincins'), catalytic domain"/>
    <property type="match status" value="1"/>
</dbReference>
<dbReference type="NCBIfam" id="TIGR00043">
    <property type="entry name" value="rRNA maturation RNase YbeY"/>
    <property type="match status" value="1"/>
</dbReference>
<dbReference type="STRING" id="1293891.TMES_00465"/>
<dbReference type="EMBL" id="JFKA01000001">
    <property type="protein sequence ID" value="OSQ40339.1"/>
    <property type="molecule type" value="Genomic_DNA"/>
</dbReference>
<dbReference type="GO" id="GO:0006364">
    <property type="term" value="P:rRNA processing"/>
    <property type="evidence" value="ECO:0007669"/>
    <property type="project" value="UniProtKB-UniRule"/>
</dbReference>
<dbReference type="AlphaFoldDB" id="A0A1Y2L662"/>
<comment type="caution">
    <text evidence="8">The sequence shown here is derived from an EMBL/GenBank/DDBJ whole genome shotgun (WGS) entry which is preliminary data.</text>
</comment>
<keyword evidence="6 7" id="KW-0862">Zinc</keyword>
<feature type="binding site" evidence="7">
    <location>
        <position position="141"/>
    </location>
    <ligand>
        <name>Zn(2+)</name>
        <dbReference type="ChEBI" id="CHEBI:29105"/>
        <note>catalytic</note>
    </ligand>
</feature>
<accession>A0A1Y2L662</accession>
<keyword evidence="9" id="KW-1185">Reference proteome</keyword>
<comment type="cofactor">
    <cofactor evidence="7">
        <name>Zn(2+)</name>
        <dbReference type="ChEBI" id="CHEBI:29105"/>
    </cofactor>
    <text evidence="7">Binds 1 zinc ion.</text>
</comment>
<dbReference type="InterPro" id="IPR002036">
    <property type="entry name" value="YbeY"/>
</dbReference>
<sequence>MTAQLDLDVAIEAGDWSDDEAIAIRGAVEAALVAAAHDGALWDEDDEKSLLDQVMMIEISVTLTDDASVRVLNRDYRGKDAPTNVLSFAALESDDGASEFDMAPDMPLMLGDILIARETCQREAAEQNKPLLHHLIHLSAHGTLHLVGYDHMVDDEAEHMEQLERHILAGMGIDDPYAPIEDQDVETGQ</sequence>
<comment type="similarity">
    <text evidence="1 7">Belongs to the endoribonuclease YbeY family.</text>
</comment>
<keyword evidence="4 7" id="KW-0255">Endonuclease</keyword>
<proteinExistence type="inferred from homology"/>
<dbReference type="Gene3D" id="3.40.390.30">
    <property type="entry name" value="Metalloproteases ('zincins'), catalytic domain"/>
    <property type="match status" value="1"/>
</dbReference>
<keyword evidence="7" id="KW-0963">Cytoplasm</keyword>
<dbReference type="Proteomes" id="UP000193391">
    <property type="component" value="Unassembled WGS sequence"/>
</dbReference>